<accession>A0A432L9N0</accession>
<dbReference type="Proteomes" id="UP000287910">
    <property type="component" value="Unassembled WGS sequence"/>
</dbReference>
<keyword evidence="2" id="KW-1185">Reference proteome</keyword>
<evidence type="ECO:0000313" key="1">
    <source>
        <dbReference type="EMBL" id="RUL49875.1"/>
    </source>
</evidence>
<dbReference type="Pfam" id="PF09844">
    <property type="entry name" value="DUF2071"/>
    <property type="match status" value="1"/>
</dbReference>
<dbReference type="SUPFAM" id="SSF160104">
    <property type="entry name" value="Acetoacetate decarboxylase-like"/>
    <property type="match status" value="1"/>
</dbReference>
<dbReference type="EMBL" id="RYYR01000022">
    <property type="protein sequence ID" value="RUL49875.1"/>
    <property type="molecule type" value="Genomic_DNA"/>
</dbReference>
<dbReference type="Gene3D" id="2.40.400.10">
    <property type="entry name" value="Acetoacetate decarboxylase-like"/>
    <property type="match status" value="1"/>
</dbReference>
<evidence type="ECO:0000313" key="2">
    <source>
        <dbReference type="Proteomes" id="UP000287910"/>
    </source>
</evidence>
<dbReference type="InterPro" id="IPR023375">
    <property type="entry name" value="ADC_dom_sf"/>
</dbReference>
<dbReference type="AlphaFoldDB" id="A0A432L9N0"/>
<comment type="caution">
    <text evidence="1">The sequence shown here is derived from an EMBL/GenBank/DDBJ whole genome shotgun (WGS) entry which is preliminary data.</text>
</comment>
<name>A0A432L9N0_9BACI</name>
<dbReference type="PANTHER" id="PTHR39186:SF1">
    <property type="entry name" value="DUF2071 DOMAIN-CONTAINING PROTEIN"/>
    <property type="match status" value="1"/>
</dbReference>
<reference evidence="1 2" key="1">
    <citation type="submission" date="2018-12" db="EMBL/GenBank/DDBJ databases">
        <title>Lysinibacillus antri sp. nov., isolated from a cave soil.</title>
        <authorList>
            <person name="Narsing Rao M.P."/>
            <person name="Zhang H."/>
            <person name="Dong Z.-Y."/>
            <person name="Niu X.-K."/>
            <person name="Zhang K."/>
            <person name="Fang B.-Z."/>
            <person name="Kang Y.-Q."/>
            <person name="Xiao M."/>
            <person name="Li W.-J."/>
        </authorList>
    </citation>
    <scope>NUCLEOTIDE SEQUENCE [LARGE SCALE GENOMIC DNA]</scope>
    <source>
        <strain evidence="1 2">SYSU K30002</strain>
    </source>
</reference>
<dbReference type="PANTHER" id="PTHR39186">
    <property type="entry name" value="DUF2071 FAMILY PROTEIN"/>
    <property type="match status" value="1"/>
</dbReference>
<dbReference type="RefSeq" id="WP_126659893.1">
    <property type="nucleotide sequence ID" value="NZ_RYYR01000022.1"/>
</dbReference>
<protein>
    <submittedName>
        <fullName evidence="1">DUF2071 domain-containing protein</fullName>
    </submittedName>
</protein>
<gene>
    <name evidence="1" type="ORF">EK386_14465</name>
</gene>
<sequence>MSNYNSQKFNLPSFPWIMKQTWSENLFVHYPVKKEHLQKLIPKPLQLDTYDNRAWVSIVPYFIQNMRGHGMPAIPGTKEFAGFNLRTYVRANEKPGVYFFHLGASNWFATKGAKTFFQLPYFYEDIRMDKEKEMVHFQAPGKLVCAYKGASKPYHPSKGSLDEWLVERYCLYTTNQKGKLFQGNILHPSWVLYDAEAEFQENTLLSRYNITPESDRPILHFAHKREVAIWPLVSPNQ</sequence>
<proteinExistence type="predicted"/>
<organism evidence="1 2">
    <name type="scientific">Lysinibacillus antri</name>
    <dbReference type="NCBI Taxonomy" id="2498145"/>
    <lineage>
        <taxon>Bacteria</taxon>
        <taxon>Bacillati</taxon>
        <taxon>Bacillota</taxon>
        <taxon>Bacilli</taxon>
        <taxon>Bacillales</taxon>
        <taxon>Bacillaceae</taxon>
        <taxon>Lysinibacillus</taxon>
    </lineage>
</organism>
<dbReference type="InterPro" id="IPR018644">
    <property type="entry name" value="DUF2071"/>
</dbReference>